<dbReference type="FunFam" id="2.40.50.140:FF:000019">
    <property type="entry name" value="Translation initiation factor IF-1, chloroplastic"/>
    <property type="match status" value="1"/>
</dbReference>
<comment type="similarity">
    <text evidence="3 10">Belongs to the IF-1 family.</text>
</comment>
<gene>
    <name evidence="10 12" type="primary">infA</name>
</gene>
<evidence type="ECO:0000256" key="3">
    <source>
        <dbReference type="ARBA" id="ARBA00010939"/>
    </source>
</evidence>
<evidence type="ECO:0000256" key="1">
    <source>
        <dbReference type="ARBA" id="ARBA00003935"/>
    </source>
</evidence>
<dbReference type="InterPro" id="IPR006196">
    <property type="entry name" value="RNA-binding_domain_S1_IF1"/>
</dbReference>
<dbReference type="NCBIfam" id="TIGR00008">
    <property type="entry name" value="infA"/>
    <property type="match status" value="1"/>
</dbReference>
<reference evidence="12" key="1">
    <citation type="journal article" date="2014" name="Ann. Bot.">
        <title>Resolving ancient radiations: can complete plastid gene sets elucidate deep relationships among the tropical gingers (Zingiberales)?</title>
        <authorList>
            <person name="Barrett C.F."/>
            <person name="Specht C.D."/>
            <person name="Leebens-Mack J."/>
            <person name="Stevenson D.W."/>
            <person name="Zomlefer W.B."/>
            <person name="Davis J.I."/>
        </authorList>
    </citation>
    <scope>NUCLEOTIDE SEQUENCE</scope>
</reference>
<dbReference type="EMBL" id="KF601571">
    <property type="protein sequence ID" value="AHA12873.1"/>
    <property type="molecule type" value="Genomic_DNA"/>
</dbReference>
<comment type="subcellular location">
    <subcellularLocation>
        <location evidence="10">Cytoplasm</location>
    </subcellularLocation>
    <subcellularLocation>
        <location evidence="2">Plastid</location>
        <location evidence="2">Chloroplast</location>
    </subcellularLocation>
</comment>
<evidence type="ECO:0000256" key="10">
    <source>
        <dbReference type="HAMAP-Rule" id="MF_00075"/>
    </source>
</evidence>
<dbReference type="InterPro" id="IPR004368">
    <property type="entry name" value="TIF_IF1"/>
</dbReference>
<comment type="function">
    <text evidence="1 10">One of the essential components for the initiation of protein synthesis. Stabilizes the binding of IF-2 and IF-3 on the 30S subunit to which N-formylmethionyl-tRNA(fMet) subsequently binds. Helps modulate mRNA selection, yielding the 30S pre-initiation complex (PIC). Upon addition of the 50S ribosomal subunit IF-1, IF-2 and IF-3 are released leaving the mature 70S translation initiation complex.</text>
</comment>
<dbReference type="Pfam" id="PF01176">
    <property type="entry name" value="eIF-1a"/>
    <property type="match status" value="1"/>
</dbReference>
<keyword evidence="7 10" id="KW-0699">rRNA-binding</keyword>
<dbReference type="HAMAP" id="MF_00075">
    <property type="entry name" value="IF_1"/>
    <property type="match status" value="1"/>
</dbReference>
<keyword evidence="5 10" id="KW-0396">Initiation factor</keyword>
<comment type="subunit">
    <text evidence="4 10">Component of the 30S ribosomal translation pre-initiation complex which assembles on the 30S ribosome in the order IF-2 and IF-3, IF-1 and N-formylmethionyl-tRNA(fMet); mRNA recruitment can occur at any time during PIC assembly.</text>
</comment>
<organism evidence="12">
    <name type="scientific">Maranta leuconeura</name>
    <dbReference type="NCBI Taxonomy" id="34203"/>
    <lineage>
        <taxon>Eukaryota</taxon>
        <taxon>Viridiplantae</taxon>
        <taxon>Streptophyta</taxon>
        <taxon>Embryophyta</taxon>
        <taxon>Tracheophyta</taxon>
        <taxon>Spermatophyta</taxon>
        <taxon>Magnoliopsida</taxon>
        <taxon>Liliopsida</taxon>
        <taxon>Zingiberales</taxon>
        <taxon>Marantaceae</taxon>
        <taxon>Maranta</taxon>
    </lineage>
</organism>
<dbReference type="PROSITE" id="PS50832">
    <property type="entry name" value="S1_IF1_TYPE"/>
    <property type="match status" value="1"/>
</dbReference>
<dbReference type="InterPro" id="IPR012340">
    <property type="entry name" value="NA-bd_OB-fold"/>
</dbReference>
<evidence type="ECO:0000256" key="6">
    <source>
        <dbReference type="ARBA" id="ARBA00022640"/>
    </source>
</evidence>
<evidence type="ECO:0000256" key="2">
    <source>
        <dbReference type="ARBA" id="ARBA00004229"/>
    </source>
</evidence>
<dbReference type="PANTHER" id="PTHR33370">
    <property type="entry name" value="TRANSLATION INITIATION FACTOR IF-1, CHLOROPLASTIC"/>
    <property type="match status" value="1"/>
</dbReference>
<keyword evidence="6 12" id="KW-0934">Plastid</keyword>
<name>U6A2Z6_9LILI</name>
<dbReference type="GO" id="GO:0043022">
    <property type="term" value="F:ribosome binding"/>
    <property type="evidence" value="ECO:0007669"/>
    <property type="project" value="UniProtKB-UniRule"/>
</dbReference>
<keyword evidence="10" id="KW-0963">Cytoplasm</keyword>
<dbReference type="Gene3D" id="2.40.50.140">
    <property type="entry name" value="Nucleic acid-binding proteins"/>
    <property type="match status" value="1"/>
</dbReference>
<evidence type="ECO:0000256" key="5">
    <source>
        <dbReference type="ARBA" id="ARBA00022540"/>
    </source>
</evidence>
<evidence type="ECO:0000256" key="7">
    <source>
        <dbReference type="ARBA" id="ARBA00022730"/>
    </source>
</evidence>
<dbReference type="GO" id="GO:0019843">
    <property type="term" value="F:rRNA binding"/>
    <property type="evidence" value="ECO:0007669"/>
    <property type="project" value="UniProtKB-UniRule"/>
</dbReference>
<keyword evidence="9 10" id="KW-0648">Protein biosynthesis</keyword>
<evidence type="ECO:0000256" key="9">
    <source>
        <dbReference type="ARBA" id="ARBA00022917"/>
    </source>
</evidence>
<geneLocation type="plastid" evidence="12"/>
<proteinExistence type="inferred from homology"/>
<evidence type="ECO:0000313" key="12">
    <source>
        <dbReference type="EMBL" id="AHA12873.1"/>
    </source>
</evidence>
<accession>U6A2Z6</accession>
<dbReference type="GO" id="GO:0003743">
    <property type="term" value="F:translation initiation factor activity"/>
    <property type="evidence" value="ECO:0007669"/>
    <property type="project" value="UniProtKB-UniRule"/>
</dbReference>
<dbReference type="SUPFAM" id="SSF50249">
    <property type="entry name" value="Nucleic acid-binding proteins"/>
    <property type="match status" value="1"/>
</dbReference>
<sequence>MKEKEQKLIHEGLITEALPNGMFRVRLDNEDVILGYVSGKIRCSFTRILLGDRVKIETSRYDSTRGRIIYRFPDKDSND</sequence>
<dbReference type="PANTHER" id="PTHR33370:SF1">
    <property type="entry name" value="TRANSLATION INITIATION FACTOR IF-1, CHLOROPLASTIC"/>
    <property type="match status" value="1"/>
</dbReference>
<keyword evidence="8 10" id="KW-0694">RNA-binding</keyword>
<evidence type="ECO:0000259" key="11">
    <source>
        <dbReference type="PROSITE" id="PS50832"/>
    </source>
</evidence>
<dbReference type="CDD" id="cd04451">
    <property type="entry name" value="S1_IF1"/>
    <property type="match status" value="1"/>
</dbReference>
<evidence type="ECO:0000256" key="8">
    <source>
        <dbReference type="ARBA" id="ARBA00022884"/>
    </source>
</evidence>
<dbReference type="GO" id="GO:0009507">
    <property type="term" value="C:chloroplast"/>
    <property type="evidence" value="ECO:0007669"/>
    <property type="project" value="UniProtKB-SubCell"/>
</dbReference>
<evidence type="ECO:0000256" key="4">
    <source>
        <dbReference type="ARBA" id="ARBA00011599"/>
    </source>
</evidence>
<dbReference type="AlphaFoldDB" id="U6A2Z6"/>
<dbReference type="GO" id="GO:0005829">
    <property type="term" value="C:cytosol"/>
    <property type="evidence" value="ECO:0007669"/>
    <property type="project" value="TreeGrafter"/>
</dbReference>
<protein>
    <recommendedName>
        <fullName evidence="10">Translation initiation factor IF-1</fullName>
    </recommendedName>
</protein>
<feature type="domain" description="S1-like" evidence="11">
    <location>
        <begin position="1"/>
        <end position="73"/>
    </location>
</feature>